<dbReference type="EMBL" id="UINC01002755">
    <property type="protein sequence ID" value="SUZ99967.1"/>
    <property type="molecule type" value="Genomic_DNA"/>
</dbReference>
<name>A0A381SCK2_9ZZZZ</name>
<reference evidence="1" key="1">
    <citation type="submission" date="2018-05" db="EMBL/GenBank/DDBJ databases">
        <authorList>
            <person name="Lanie J.A."/>
            <person name="Ng W.-L."/>
            <person name="Kazmierczak K.M."/>
            <person name="Andrzejewski T.M."/>
            <person name="Davidsen T.M."/>
            <person name="Wayne K.J."/>
            <person name="Tettelin H."/>
            <person name="Glass J.I."/>
            <person name="Rusch D."/>
            <person name="Podicherti R."/>
            <person name="Tsui H.-C.T."/>
            <person name="Winkler M.E."/>
        </authorList>
    </citation>
    <scope>NUCLEOTIDE SEQUENCE</scope>
</reference>
<accession>A0A381SCK2</accession>
<evidence type="ECO:0000313" key="1">
    <source>
        <dbReference type="EMBL" id="SUZ99967.1"/>
    </source>
</evidence>
<dbReference type="AlphaFoldDB" id="A0A381SCK2"/>
<proteinExistence type="predicted"/>
<sequence length="39" mass="4457">MRVDYLIIMVGDGGFEPPTSTMSTWRSTPELIAQTKIWQ</sequence>
<organism evidence="1">
    <name type="scientific">marine metagenome</name>
    <dbReference type="NCBI Taxonomy" id="408172"/>
    <lineage>
        <taxon>unclassified sequences</taxon>
        <taxon>metagenomes</taxon>
        <taxon>ecological metagenomes</taxon>
    </lineage>
</organism>
<protein>
    <submittedName>
        <fullName evidence="1">Uncharacterized protein</fullName>
    </submittedName>
</protein>
<gene>
    <name evidence="1" type="ORF">METZ01_LOCUS52821</name>
</gene>